<feature type="compositionally biased region" description="Polar residues" evidence="3">
    <location>
        <begin position="71"/>
        <end position="85"/>
    </location>
</feature>
<organism evidence="5 6">
    <name type="scientific">Zasmidium cellare ATCC 36951</name>
    <dbReference type="NCBI Taxonomy" id="1080233"/>
    <lineage>
        <taxon>Eukaryota</taxon>
        <taxon>Fungi</taxon>
        <taxon>Dikarya</taxon>
        <taxon>Ascomycota</taxon>
        <taxon>Pezizomycotina</taxon>
        <taxon>Dothideomycetes</taxon>
        <taxon>Dothideomycetidae</taxon>
        <taxon>Mycosphaerellales</taxon>
        <taxon>Mycosphaerellaceae</taxon>
        <taxon>Zasmidium</taxon>
    </lineage>
</organism>
<dbReference type="EMBL" id="ML993581">
    <property type="protein sequence ID" value="KAF2172288.1"/>
    <property type="molecule type" value="Genomic_DNA"/>
</dbReference>
<feature type="compositionally biased region" description="Low complexity" evidence="3">
    <location>
        <begin position="682"/>
        <end position="698"/>
    </location>
</feature>
<evidence type="ECO:0000256" key="2">
    <source>
        <dbReference type="ARBA" id="ARBA00023242"/>
    </source>
</evidence>
<dbReference type="Proteomes" id="UP000799537">
    <property type="component" value="Unassembled WGS sequence"/>
</dbReference>
<dbReference type="PROSITE" id="PS50048">
    <property type="entry name" value="ZN2_CY6_FUNGAL_2"/>
    <property type="match status" value="1"/>
</dbReference>
<dbReference type="PROSITE" id="PS00463">
    <property type="entry name" value="ZN2_CY6_FUNGAL_1"/>
    <property type="match status" value="1"/>
</dbReference>
<feature type="region of interest" description="Disordered" evidence="3">
    <location>
        <begin position="71"/>
        <end position="105"/>
    </location>
</feature>
<dbReference type="SMART" id="SM00066">
    <property type="entry name" value="GAL4"/>
    <property type="match status" value="1"/>
</dbReference>
<dbReference type="Pfam" id="PF04082">
    <property type="entry name" value="Fungal_trans"/>
    <property type="match status" value="1"/>
</dbReference>
<dbReference type="SUPFAM" id="SSF57701">
    <property type="entry name" value="Zn2/Cys6 DNA-binding domain"/>
    <property type="match status" value="1"/>
</dbReference>
<dbReference type="AlphaFoldDB" id="A0A6A6D1J3"/>
<dbReference type="CDD" id="cd12148">
    <property type="entry name" value="fungal_TF_MHR"/>
    <property type="match status" value="1"/>
</dbReference>
<dbReference type="CDD" id="cd00067">
    <property type="entry name" value="GAL4"/>
    <property type="match status" value="1"/>
</dbReference>
<evidence type="ECO:0000313" key="6">
    <source>
        <dbReference type="Proteomes" id="UP000799537"/>
    </source>
</evidence>
<evidence type="ECO:0000256" key="3">
    <source>
        <dbReference type="SAM" id="MobiDB-lite"/>
    </source>
</evidence>
<feature type="region of interest" description="Disordered" evidence="3">
    <location>
        <begin position="613"/>
        <end position="636"/>
    </location>
</feature>
<keyword evidence="1" id="KW-0479">Metal-binding</keyword>
<dbReference type="PANTHER" id="PTHR46910:SF12">
    <property type="entry name" value="REGULATORY PROTEIN CAT8"/>
    <property type="match status" value="1"/>
</dbReference>
<keyword evidence="6" id="KW-1185">Reference proteome</keyword>
<sequence>MDNGRVPTPSSIVQVCDRCRWKKIKCDAPRPCSNCRNANFPCESRARLSKQSTPRSYVQYLEARVRQLELSQENEWSPRASSSHSPYGDNAVNKTSQSPASSNTFKPIGAPDWTVLKELGMHVVDEDGFSRYMGPSSGVGFSAMALDEILGKDAPSNPDFNGLFTVDDFTRGKALEQADYILWELVPTDLPDRAEADRILNYFFLFTERTFPILHRPSFENVVDELYALDPITTESFEQLSQFYFCLSVGHCFDMSRSREDRIRDQIRNLEIGCRCHFTTLHTRRDGLTRIQTLALQAYALIMLRQRSEALRISAMANMKALECGLHHDGTQHSGNPLETEMRRRVFWCVFMLHLFGASFLGLPRALHEADITISEPSDIDDEFLTSSRVLGAVPGRTKMHRFVNVCRLVRILSRTVDVLYTHNKRKHASTRIEQMNRLCCEHLLDQLDFSFQEVPDDLPEADTQDPLQMAILISHANEQLLYHYIRWLIHRPGLALGRSEAQFASCLQTCTEAASAMLELLDLYAPLLPFIKSSPVAHHMTIFIAALTPLYRTHLLRCQPMTIPAPTTFVEDDMRAAQHGINAIRNEPYDKNDLFRGDLLASMVAKVFGQHEAGHQGESTSSSANAVSGAAGVSRPKSFSMPHALLSSRNHNSLAPPQVKVRPPSSDRSIPTEASIAVTPSSQQHRSNSTNSHNHNQFMGPPQGTPMDWSEHRIAHLTAQEDLRDLVHEVFSPAMDPWTGVESNQYPG</sequence>
<protein>
    <recommendedName>
        <fullName evidence="4">Zn(2)-C6 fungal-type domain-containing protein</fullName>
    </recommendedName>
</protein>
<dbReference type="RefSeq" id="XP_033673177.1">
    <property type="nucleotide sequence ID" value="XM_033811422.1"/>
</dbReference>
<dbReference type="CDD" id="cd14723">
    <property type="entry name" value="ZIP_Ppr1"/>
    <property type="match status" value="1"/>
</dbReference>
<feature type="domain" description="Zn(2)-C6 fungal-type" evidence="4">
    <location>
        <begin position="15"/>
        <end position="42"/>
    </location>
</feature>
<reference evidence="5" key="1">
    <citation type="journal article" date="2020" name="Stud. Mycol.">
        <title>101 Dothideomycetes genomes: a test case for predicting lifestyles and emergence of pathogens.</title>
        <authorList>
            <person name="Haridas S."/>
            <person name="Albert R."/>
            <person name="Binder M."/>
            <person name="Bloem J."/>
            <person name="Labutti K."/>
            <person name="Salamov A."/>
            <person name="Andreopoulos B."/>
            <person name="Baker S."/>
            <person name="Barry K."/>
            <person name="Bills G."/>
            <person name="Bluhm B."/>
            <person name="Cannon C."/>
            <person name="Castanera R."/>
            <person name="Culley D."/>
            <person name="Daum C."/>
            <person name="Ezra D."/>
            <person name="Gonzalez J."/>
            <person name="Henrissat B."/>
            <person name="Kuo A."/>
            <person name="Liang C."/>
            <person name="Lipzen A."/>
            <person name="Lutzoni F."/>
            <person name="Magnuson J."/>
            <person name="Mondo S."/>
            <person name="Nolan M."/>
            <person name="Ohm R."/>
            <person name="Pangilinan J."/>
            <person name="Park H.-J."/>
            <person name="Ramirez L."/>
            <person name="Alfaro M."/>
            <person name="Sun H."/>
            <person name="Tritt A."/>
            <person name="Yoshinaga Y."/>
            <person name="Zwiers L.-H."/>
            <person name="Turgeon B."/>
            <person name="Goodwin S."/>
            <person name="Spatafora J."/>
            <person name="Crous P."/>
            <person name="Grigoriev I."/>
        </authorList>
    </citation>
    <scope>NUCLEOTIDE SEQUENCE</scope>
    <source>
        <strain evidence="5">ATCC 36951</strain>
    </source>
</reference>
<evidence type="ECO:0000256" key="1">
    <source>
        <dbReference type="ARBA" id="ARBA00022723"/>
    </source>
</evidence>
<dbReference type="SMART" id="SM00906">
    <property type="entry name" value="Fungal_trans"/>
    <property type="match status" value="1"/>
</dbReference>
<keyword evidence="2" id="KW-0539">Nucleus</keyword>
<dbReference type="OrthoDB" id="10001928at2759"/>
<dbReference type="GO" id="GO:0006351">
    <property type="term" value="P:DNA-templated transcription"/>
    <property type="evidence" value="ECO:0007669"/>
    <property type="project" value="InterPro"/>
</dbReference>
<dbReference type="GO" id="GO:0000981">
    <property type="term" value="F:DNA-binding transcription factor activity, RNA polymerase II-specific"/>
    <property type="evidence" value="ECO:0007669"/>
    <property type="project" value="InterPro"/>
</dbReference>
<name>A0A6A6D1J3_ZASCE</name>
<evidence type="ECO:0000313" key="5">
    <source>
        <dbReference type="EMBL" id="KAF2172288.1"/>
    </source>
</evidence>
<dbReference type="PANTHER" id="PTHR46910">
    <property type="entry name" value="TRANSCRIPTION FACTOR PDR1"/>
    <property type="match status" value="1"/>
</dbReference>
<dbReference type="GeneID" id="54564694"/>
<feature type="compositionally biased region" description="Low complexity" evidence="3">
    <location>
        <begin position="620"/>
        <end position="635"/>
    </location>
</feature>
<dbReference type="InterPro" id="IPR007219">
    <property type="entry name" value="XnlR_reg_dom"/>
</dbReference>
<feature type="region of interest" description="Disordered" evidence="3">
    <location>
        <begin position="649"/>
        <end position="710"/>
    </location>
</feature>
<dbReference type="GO" id="GO:0008270">
    <property type="term" value="F:zinc ion binding"/>
    <property type="evidence" value="ECO:0007669"/>
    <property type="project" value="InterPro"/>
</dbReference>
<dbReference type="Gene3D" id="4.10.240.10">
    <property type="entry name" value="Zn(2)-C6 fungal-type DNA-binding domain"/>
    <property type="match status" value="1"/>
</dbReference>
<evidence type="ECO:0000259" key="4">
    <source>
        <dbReference type="PROSITE" id="PS50048"/>
    </source>
</evidence>
<feature type="compositionally biased region" description="Polar residues" evidence="3">
    <location>
        <begin position="92"/>
        <end position="105"/>
    </location>
</feature>
<gene>
    <name evidence="5" type="ORF">M409DRAFT_50008</name>
</gene>
<proteinExistence type="predicted"/>
<dbReference type="InterPro" id="IPR036864">
    <property type="entry name" value="Zn2-C6_fun-type_DNA-bd_sf"/>
</dbReference>
<dbReference type="InterPro" id="IPR001138">
    <property type="entry name" value="Zn2Cys6_DnaBD"/>
</dbReference>
<dbReference type="InterPro" id="IPR050987">
    <property type="entry name" value="AtrR-like"/>
</dbReference>
<dbReference type="GO" id="GO:0003677">
    <property type="term" value="F:DNA binding"/>
    <property type="evidence" value="ECO:0007669"/>
    <property type="project" value="InterPro"/>
</dbReference>
<accession>A0A6A6D1J3</accession>
<dbReference type="Pfam" id="PF00172">
    <property type="entry name" value="Zn_clus"/>
    <property type="match status" value="1"/>
</dbReference>